<feature type="transmembrane region" description="Helical" evidence="9">
    <location>
        <begin position="70"/>
        <end position="89"/>
    </location>
</feature>
<organism evidence="10 11">
    <name type="scientific">Priapulus caudatus</name>
    <name type="common">Priapulid worm</name>
    <dbReference type="NCBI Taxonomy" id="37621"/>
    <lineage>
        <taxon>Eukaryota</taxon>
        <taxon>Metazoa</taxon>
        <taxon>Ecdysozoa</taxon>
        <taxon>Scalidophora</taxon>
        <taxon>Priapulida</taxon>
        <taxon>Priapulimorpha</taxon>
        <taxon>Priapulimorphida</taxon>
        <taxon>Priapulidae</taxon>
        <taxon>Priapulus</taxon>
    </lineage>
</organism>
<feature type="transmembrane region" description="Helical" evidence="9">
    <location>
        <begin position="101"/>
        <end position="119"/>
    </location>
</feature>
<evidence type="ECO:0000256" key="2">
    <source>
        <dbReference type="ARBA" id="ARBA00007809"/>
    </source>
</evidence>
<feature type="transmembrane region" description="Helical" evidence="9">
    <location>
        <begin position="6"/>
        <end position="27"/>
    </location>
</feature>
<dbReference type="RefSeq" id="XP_014668733.1">
    <property type="nucleotide sequence ID" value="XM_014813247.1"/>
</dbReference>
<comment type="caution">
    <text evidence="9">Lacks conserved residue(s) required for the propagation of feature annotation.</text>
</comment>
<comment type="function">
    <text evidence="9">Mediates sugar transport across membranes.</text>
</comment>
<evidence type="ECO:0000313" key="11">
    <source>
        <dbReference type="RefSeq" id="XP_014668733.1"/>
    </source>
</evidence>
<evidence type="ECO:0000256" key="4">
    <source>
        <dbReference type="ARBA" id="ARBA00022597"/>
    </source>
</evidence>
<feature type="transmembrane region" description="Helical" evidence="9">
    <location>
        <begin position="125"/>
        <end position="142"/>
    </location>
</feature>
<gene>
    <name evidence="11" type="primary">LOC106809992</name>
</gene>
<evidence type="ECO:0000256" key="9">
    <source>
        <dbReference type="RuleBase" id="RU910715"/>
    </source>
</evidence>
<evidence type="ECO:0000256" key="3">
    <source>
        <dbReference type="ARBA" id="ARBA00022448"/>
    </source>
</evidence>
<dbReference type="InterPro" id="IPR004316">
    <property type="entry name" value="SWEET_rpt"/>
</dbReference>
<dbReference type="Pfam" id="PF03083">
    <property type="entry name" value="MtN3_slv"/>
    <property type="match status" value="2"/>
</dbReference>
<dbReference type="GeneID" id="106809992"/>
<sequence>MIMDISLIDIVSLLATVTTLSLALTGLPICKKIYDRGGTLDTSAFPFIAATSSCILWLKYGIMKDDWTMISVNAAGMIMQSSYVIFYYSYCSNKQTLHKQLLIASCLVFPLLFYTKYIVSDFYTALYQLGLACCTAGLIFCASPLEKMSHVIRTRSTDSMSFPLSFVTFLVSLEWWLYGYLVHDYFIQVPNCIGTFLTSVQLVLFIKYPSKRTGNHLSRSASEPSINRADV</sequence>
<evidence type="ECO:0000256" key="5">
    <source>
        <dbReference type="ARBA" id="ARBA00022692"/>
    </source>
</evidence>
<dbReference type="Gene3D" id="1.20.1280.290">
    <property type="match status" value="2"/>
</dbReference>
<dbReference type="PANTHER" id="PTHR10791">
    <property type="entry name" value="RAG1-ACTIVATING PROTEIN 1"/>
    <property type="match status" value="1"/>
</dbReference>
<evidence type="ECO:0000256" key="8">
    <source>
        <dbReference type="ARBA" id="ARBA00023136"/>
    </source>
</evidence>
<evidence type="ECO:0000313" key="10">
    <source>
        <dbReference type="Proteomes" id="UP000695022"/>
    </source>
</evidence>
<comment type="subcellular location">
    <subcellularLocation>
        <location evidence="1">Endomembrane system</location>
        <topology evidence="1">Multi-pass membrane protein</topology>
    </subcellularLocation>
</comment>
<comment type="similarity">
    <text evidence="2 9">Belongs to the SWEET sugar transporter family.</text>
</comment>
<dbReference type="InterPro" id="IPR047664">
    <property type="entry name" value="SWEET"/>
</dbReference>
<keyword evidence="4 9" id="KW-0762">Sugar transport</keyword>
<keyword evidence="7 9" id="KW-1133">Transmembrane helix</keyword>
<proteinExistence type="inferred from homology"/>
<name>A0ABM1E962_PRICU</name>
<protein>
    <recommendedName>
        <fullName evidence="9">Sugar transporter SWEET</fullName>
    </recommendedName>
</protein>
<keyword evidence="5 9" id="KW-0812">Transmembrane</keyword>
<dbReference type="PANTHER" id="PTHR10791:SF112">
    <property type="entry name" value="SUGAR TRANSPORTER SWEET1"/>
    <property type="match status" value="1"/>
</dbReference>
<feature type="transmembrane region" description="Helical" evidence="9">
    <location>
        <begin position="185"/>
        <end position="206"/>
    </location>
</feature>
<evidence type="ECO:0000256" key="7">
    <source>
        <dbReference type="ARBA" id="ARBA00022989"/>
    </source>
</evidence>
<keyword evidence="3 9" id="KW-0813">Transport</keyword>
<feature type="transmembrane region" description="Helical" evidence="9">
    <location>
        <begin position="162"/>
        <end position="179"/>
    </location>
</feature>
<evidence type="ECO:0000256" key="1">
    <source>
        <dbReference type="ARBA" id="ARBA00004127"/>
    </source>
</evidence>
<reference evidence="11" key="1">
    <citation type="submission" date="2025-08" db="UniProtKB">
        <authorList>
            <consortium name="RefSeq"/>
        </authorList>
    </citation>
    <scope>IDENTIFICATION</scope>
</reference>
<dbReference type="Proteomes" id="UP000695022">
    <property type="component" value="Unplaced"/>
</dbReference>
<accession>A0ABM1E962</accession>
<evidence type="ECO:0000256" key="6">
    <source>
        <dbReference type="ARBA" id="ARBA00022737"/>
    </source>
</evidence>
<keyword evidence="6" id="KW-0677">Repeat</keyword>
<keyword evidence="8 9" id="KW-0472">Membrane</keyword>
<keyword evidence="10" id="KW-1185">Reference proteome</keyword>